<dbReference type="SUPFAM" id="SSF55909">
    <property type="entry name" value="Pentein"/>
    <property type="match status" value="1"/>
</dbReference>
<accession>A0A7K3WNV3</accession>
<dbReference type="GO" id="GO:0016990">
    <property type="term" value="F:arginine deiminase activity"/>
    <property type="evidence" value="ECO:0007669"/>
    <property type="project" value="UniProtKB-EC"/>
</dbReference>
<dbReference type="PANTHER" id="PTHR47271:SF2">
    <property type="entry name" value="ARGININE DEIMINASE"/>
    <property type="match status" value="1"/>
</dbReference>
<comment type="caution">
    <text evidence="4">The sequence shown here is derived from an EMBL/GenBank/DDBJ whole genome shotgun (WGS) entry which is preliminary data.</text>
</comment>
<organism evidence="4 5">
    <name type="scientific">Cryomorpha ignava</name>
    <dbReference type="NCBI Taxonomy" id="101383"/>
    <lineage>
        <taxon>Bacteria</taxon>
        <taxon>Pseudomonadati</taxon>
        <taxon>Bacteroidota</taxon>
        <taxon>Flavobacteriia</taxon>
        <taxon>Flavobacteriales</taxon>
        <taxon>Cryomorphaceae</taxon>
        <taxon>Cryomorpha</taxon>
    </lineage>
</organism>
<comment type="catalytic activity">
    <reaction evidence="3">
        <text>L-arginine + H2O = L-citrulline + NH4(+)</text>
        <dbReference type="Rhea" id="RHEA:19597"/>
        <dbReference type="ChEBI" id="CHEBI:15377"/>
        <dbReference type="ChEBI" id="CHEBI:28938"/>
        <dbReference type="ChEBI" id="CHEBI:32682"/>
        <dbReference type="ChEBI" id="CHEBI:57743"/>
        <dbReference type="EC" id="3.5.3.6"/>
    </reaction>
</comment>
<keyword evidence="4" id="KW-0808">Transferase</keyword>
<evidence type="ECO:0000313" key="4">
    <source>
        <dbReference type="EMBL" id="NEN23174.1"/>
    </source>
</evidence>
<dbReference type="AlphaFoldDB" id="A0A7K3WNV3"/>
<dbReference type="RefSeq" id="WP_163284119.1">
    <property type="nucleotide sequence ID" value="NZ_JAAGVY010000008.1"/>
</dbReference>
<evidence type="ECO:0000313" key="5">
    <source>
        <dbReference type="Proteomes" id="UP000486602"/>
    </source>
</evidence>
<proteinExistence type="predicted"/>
<dbReference type="GO" id="GO:0016740">
    <property type="term" value="F:transferase activity"/>
    <property type="evidence" value="ECO:0007669"/>
    <property type="project" value="UniProtKB-KW"/>
</dbReference>
<dbReference type="EC" id="3.5.3.6" evidence="2"/>
<dbReference type="Gene3D" id="3.75.10.10">
    <property type="entry name" value="L-arginine/glycine Amidinotransferase, Chain A"/>
    <property type="match status" value="1"/>
</dbReference>
<name>A0A7K3WNV3_9FLAO</name>
<dbReference type="EMBL" id="JAAGVY010000008">
    <property type="protein sequence ID" value="NEN23174.1"/>
    <property type="molecule type" value="Genomic_DNA"/>
</dbReference>
<protein>
    <recommendedName>
        <fullName evidence="2">arginine deiminase</fullName>
        <ecNumber evidence="2">3.5.3.6</ecNumber>
    </recommendedName>
</protein>
<comment type="pathway">
    <text evidence="1">Amino-acid degradation; L-arginine degradation via ADI pathway; carbamoyl phosphate from L-arginine: step 1/2.</text>
</comment>
<dbReference type="Pfam" id="PF19420">
    <property type="entry name" value="DDAH_eukar"/>
    <property type="match status" value="1"/>
</dbReference>
<gene>
    <name evidence="4" type="ORF">G3O08_06635</name>
</gene>
<dbReference type="Proteomes" id="UP000486602">
    <property type="component" value="Unassembled WGS sequence"/>
</dbReference>
<dbReference type="GO" id="GO:0019546">
    <property type="term" value="P:L-arginine deiminase pathway"/>
    <property type="evidence" value="ECO:0007669"/>
    <property type="project" value="TreeGrafter"/>
</dbReference>
<evidence type="ECO:0000256" key="1">
    <source>
        <dbReference type="ARBA" id="ARBA00005213"/>
    </source>
</evidence>
<evidence type="ECO:0000256" key="3">
    <source>
        <dbReference type="ARBA" id="ARBA00049429"/>
    </source>
</evidence>
<reference evidence="4 5" key="1">
    <citation type="submission" date="2020-02" db="EMBL/GenBank/DDBJ databases">
        <title>Out from the shadows clarifying the taxonomy of the family Cryomorphaceae and related taxa by utilizing the GTDB taxonomic framework.</title>
        <authorList>
            <person name="Bowman J.P."/>
        </authorList>
    </citation>
    <scope>NUCLEOTIDE SEQUENCE [LARGE SCALE GENOMIC DNA]</scope>
    <source>
        <strain evidence="4 5">QSSC 1-22</strain>
    </source>
</reference>
<dbReference type="PANTHER" id="PTHR47271">
    <property type="entry name" value="ARGININE DEIMINASE"/>
    <property type="match status" value="1"/>
</dbReference>
<sequence length="305" mass="35173">MIDLHIKNETSKLEAVVLGVANSPGSVPTIDNAYDPKSKEFIRKGQYPTEEDTVREMDAFANILTKYGVKVYRPEILEDLNQIFTRDICFVIDNMIVVANVLKERDEEVHAIDYVFDQINPNQIIEMPDGIRAEGGDVMPWNGKLFIGYSEPEDFNMYQVSRTNREGVDFLKNQFPHYEVHAFELVKSDDDPRANALHLDCCFQPIGKDQAIIFPGGFKNQKDVEFLRSYFGEENIIEITREEMYNMYSNVFSISPEVIVSEKNFTRLNTELRKRGFTVEEVPYGEISKQEGLLRCSTLPLRRTK</sequence>
<evidence type="ECO:0000256" key="2">
    <source>
        <dbReference type="ARBA" id="ARBA00012171"/>
    </source>
</evidence>
<keyword evidence="5" id="KW-1185">Reference proteome</keyword>